<dbReference type="Proteomes" id="UP000531251">
    <property type="component" value="Unassembled WGS sequence"/>
</dbReference>
<dbReference type="RefSeq" id="WP_167713073.1">
    <property type="nucleotide sequence ID" value="NZ_BAAADY010000034.1"/>
</dbReference>
<name>A0A7X5Y2K3_9SPHN</name>
<evidence type="ECO:0000313" key="2">
    <source>
        <dbReference type="Proteomes" id="UP000531251"/>
    </source>
</evidence>
<evidence type="ECO:0000313" key="1">
    <source>
        <dbReference type="EMBL" id="NJB99854.1"/>
    </source>
</evidence>
<comment type="caution">
    <text evidence="1">The sequence shown here is derived from an EMBL/GenBank/DDBJ whole genome shotgun (WGS) entry which is preliminary data.</text>
</comment>
<protein>
    <submittedName>
        <fullName evidence="1">Uncharacterized protein</fullName>
    </submittedName>
</protein>
<organism evidence="1 2">
    <name type="scientific">Sphingomonas trueperi</name>
    <dbReference type="NCBI Taxonomy" id="53317"/>
    <lineage>
        <taxon>Bacteria</taxon>
        <taxon>Pseudomonadati</taxon>
        <taxon>Pseudomonadota</taxon>
        <taxon>Alphaproteobacteria</taxon>
        <taxon>Sphingomonadales</taxon>
        <taxon>Sphingomonadaceae</taxon>
        <taxon>Sphingomonas</taxon>
    </lineage>
</organism>
<accession>A0A7X5Y2K3</accession>
<dbReference type="AlphaFoldDB" id="A0A7X5Y2K3"/>
<dbReference type="EMBL" id="JAATJB010000023">
    <property type="protein sequence ID" value="NJB99854.1"/>
    <property type="molecule type" value="Genomic_DNA"/>
</dbReference>
<keyword evidence="2" id="KW-1185">Reference proteome</keyword>
<gene>
    <name evidence="1" type="ORF">GGR89_004200</name>
</gene>
<sequence length="103" mass="10865">MGARPVVALPDPAELAKCPQVYASLGALPKLESYRLAVPATVAQADGASVTLPAGTELVPMGVVLAREGVTFSYAMAGRDLWQRCASTVRYTVDWSAEMAKPK</sequence>
<proteinExistence type="predicted"/>
<reference evidence="1 2" key="1">
    <citation type="submission" date="2020-03" db="EMBL/GenBank/DDBJ databases">
        <title>Genomic Encyclopedia of Type Strains, Phase IV (KMG-IV): sequencing the most valuable type-strain genomes for metagenomic binning, comparative biology and taxonomic classification.</title>
        <authorList>
            <person name="Goeker M."/>
        </authorList>
    </citation>
    <scope>NUCLEOTIDE SEQUENCE [LARGE SCALE GENOMIC DNA]</scope>
    <source>
        <strain evidence="1 2">DSM 7225</strain>
    </source>
</reference>